<evidence type="ECO:0000259" key="4">
    <source>
        <dbReference type="Pfam" id="PF19335"/>
    </source>
</evidence>
<dbReference type="PROSITE" id="PS51257">
    <property type="entry name" value="PROKAR_LIPOPROTEIN"/>
    <property type="match status" value="1"/>
</dbReference>
<evidence type="ECO:0000313" key="10">
    <source>
        <dbReference type="Proteomes" id="UP001501556"/>
    </source>
</evidence>
<dbReference type="InterPro" id="IPR058627">
    <property type="entry name" value="MdtA-like_C"/>
</dbReference>
<dbReference type="PANTHER" id="PTHR30097">
    <property type="entry name" value="CATION EFFLUX SYSTEM PROTEIN CUSB"/>
    <property type="match status" value="1"/>
</dbReference>
<dbReference type="Pfam" id="PF25967">
    <property type="entry name" value="RND-MFP_C"/>
    <property type="match status" value="1"/>
</dbReference>
<dbReference type="PANTHER" id="PTHR30097:SF15">
    <property type="entry name" value="CATION EFFLUX SYSTEM PROTEIN CUSB"/>
    <property type="match status" value="1"/>
</dbReference>
<accession>A0ABP7Q5Q1</accession>
<keyword evidence="2" id="KW-0813">Transport</keyword>
<evidence type="ECO:0000256" key="3">
    <source>
        <dbReference type="SAM" id="SignalP"/>
    </source>
</evidence>
<evidence type="ECO:0000259" key="8">
    <source>
        <dbReference type="Pfam" id="PF25967"/>
    </source>
</evidence>
<evidence type="ECO:0000313" key="9">
    <source>
        <dbReference type="EMBL" id="GAA3976723.1"/>
    </source>
</evidence>
<feature type="domain" description="CusB-like barrel-sandwich hybrid" evidence="6">
    <location>
        <begin position="192"/>
        <end position="314"/>
    </location>
</feature>
<evidence type="ECO:0000256" key="2">
    <source>
        <dbReference type="ARBA" id="ARBA00022448"/>
    </source>
</evidence>
<dbReference type="InterPro" id="IPR058792">
    <property type="entry name" value="Beta-barrel_RND_2"/>
</dbReference>
<dbReference type="Pfam" id="PF25919">
    <property type="entry name" value="BSH_CusB"/>
    <property type="match status" value="1"/>
</dbReference>
<feature type="domain" description="Heavy metal binding" evidence="4">
    <location>
        <begin position="102"/>
        <end position="128"/>
    </location>
</feature>
<protein>
    <submittedName>
        <fullName evidence="9">Efflux RND transporter periplasmic adaptor subunit</fullName>
    </submittedName>
</protein>
<dbReference type="Gene3D" id="2.40.420.20">
    <property type="match status" value="1"/>
</dbReference>
<name>A0ABP7Q5Q1_9BACT</name>
<dbReference type="InterPro" id="IPR006143">
    <property type="entry name" value="RND_pump_MFP"/>
</dbReference>
<feature type="chain" id="PRO_5045749084" evidence="3">
    <location>
        <begin position="33"/>
        <end position="509"/>
    </location>
</feature>
<dbReference type="Pfam" id="PF19335">
    <property type="entry name" value="HMBD"/>
    <property type="match status" value="2"/>
</dbReference>
<feature type="domain" description="CusB-like beta-barrel" evidence="7">
    <location>
        <begin position="320"/>
        <end position="396"/>
    </location>
</feature>
<evidence type="ECO:0000259" key="6">
    <source>
        <dbReference type="Pfam" id="PF25919"/>
    </source>
</evidence>
<dbReference type="InterPro" id="IPR058790">
    <property type="entry name" value="BSH_CusB"/>
</dbReference>
<feature type="domain" description="CusB-like three alpha-helical bundle" evidence="5">
    <location>
        <begin position="229"/>
        <end position="282"/>
    </location>
</feature>
<feature type="domain" description="Heavy metal binding" evidence="4">
    <location>
        <begin position="53"/>
        <end position="79"/>
    </location>
</feature>
<dbReference type="RefSeq" id="WP_345124295.1">
    <property type="nucleotide sequence ID" value="NZ_BAABDI010000014.1"/>
</dbReference>
<dbReference type="NCBIfam" id="TIGR01730">
    <property type="entry name" value="RND_mfp"/>
    <property type="match status" value="1"/>
</dbReference>
<dbReference type="EMBL" id="BAABDI010000014">
    <property type="protein sequence ID" value="GAA3976723.1"/>
    <property type="molecule type" value="Genomic_DNA"/>
</dbReference>
<comment type="similarity">
    <text evidence="1">Belongs to the membrane fusion protein (MFP) (TC 8.A.1) family.</text>
</comment>
<proteinExistence type="inferred from homology"/>
<gene>
    <name evidence="9" type="ORF">GCM10022407_22580</name>
</gene>
<reference evidence="10" key="1">
    <citation type="journal article" date="2019" name="Int. J. Syst. Evol. Microbiol.">
        <title>The Global Catalogue of Microorganisms (GCM) 10K type strain sequencing project: providing services to taxonomists for standard genome sequencing and annotation.</title>
        <authorList>
            <consortium name="The Broad Institute Genomics Platform"/>
            <consortium name="The Broad Institute Genome Sequencing Center for Infectious Disease"/>
            <person name="Wu L."/>
            <person name="Ma J."/>
        </authorList>
    </citation>
    <scope>NUCLEOTIDE SEQUENCE [LARGE SCALE GENOMIC DNA]</scope>
    <source>
        <strain evidence="10">JCM 17217</strain>
    </source>
</reference>
<organism evidence="9 10">
    <name type="scientific">Hymenobacter antarcticus</name>
    <dbReference type="NCBI Taxonomy" id="486270"/>
    <lineage>
        <taxon>Bacteria</taxon>
        <taxon>Pseudomonadati</taxon>
        <taxon>Bacteroidota</taxon>
        <taxon>Cytophagia</taxon>
        <taxon>Cytophagales</taxon>
        <taxon>Hymenobacteraceae</taxon>
        <taxon>Hymenobacter</taxon>
    </lineage>
</organism>
<comment type="caution">
    <text evidence="9">The sequence shown here is derived from an EMBL/GenBank/DDBJ whole genome shotgun (WGS) entry which is preliminary data.</text>
</comment>
<evidence type="ECO:0000259" key="7">
    <source>
        <dbReference type="Pfam" id="PF25954"/>
    </source>
</evidence>
<evidence type="ECO:0000256" key="1">
    <source>
        <dbReference type="ARBA" id="ARBA00009477"/>
    </source>
</evidence>
<keyword evidence="3" id="KW-0732">Signal</keyword>
<dbReference type="Pfam" id="PF25954">
    <property type="entry name" value="Beta-barrel_RND_2"/>
    <property type="match status" value="1"/>
</dbReference>
<dbReference type="SUPFAM" id="SSF111369">
    <property type="entry name" value="HlyD-like secretion proteins"/>
    <property type="match status" value="1"/>
</dbReference>
<dbReference type="Pfam" id="PF25869">
    <property type="entry name" value="3HB_CusB"/>
    <property type="match status" value="1"/>
</dbReference>
<feature type="signal peptide" evidence="3">
    <location>
        <begin position="1"/>
        <end position="32"/>
    </location>
</feature>
<evidence type="ECO:0000259" key="5">
    <source>
        <dbReference type="Pfam" id="PF25869"/>
    </source>
</evidence>
<dbReference type="InterPro" id="IPR045800">
    <property type="entry name" value="HMBD"/>
</dbReference>
<feature type="domain" description="Multidrug resistance protein MdtA-like C-terminal permuted SH3" evidence="8">
    <location>
        <begin position="403"/>
        <end position="462"/>
    </location>
</feature>
<dbReference type="InterPro" id="IPR058791">
    <property type="entry name" value="3HB_CusB"/>
</dbReference>
<dbReference type="Proteomes" id="UP001501556">
    <property type="component" value="Unassembled WGS sequence"/>
</dbReference>
<keyword evidence="10" id="KW-1185">Reference proteome</keyword>
<dbReference type="Gene3D" id="6.10.140.730">
    <property type="match status" value="1"/>
</dbReference>
<sequence>MNKLRNLLTRCAPGRLLALALLAGLLAFGAGACQKAPPEETHAHDGTSTSSTYYTCPMHPQIVRDEPGKCPICTMDLVKATKQVAPAKPATGTATASAALTHYTCPMHPQISREEPGKCPICSMNLVKATKAAPVVATPAGGPAAAPEVMLSAQQRQLANIRVAALGAGGSGSGSSTVLTGTITANANQTRTVSSRVAGRVERLFVRQTGESIRAGAPLVAIYSEQLQALQQEYLLSLAQLRAVGTSVNQYGRLVASARQKLRLLGMTDGQLRTLAATGRPTPSLTFYSPHAGLVQAVGVTEGQYVGEGALLVSLTNLSSVWVEAQLYPGEVAGIQTGQSVQVQVAGLPDTYAGKVVFLSPELQANSKVTLLRVQLANPGGRLQPGMQANVRLTASRGTTASALTLPQDAVLRDSRGSYIWQQVDAAGRFRRLKVITGAETDETVAITGGVAAGTQVVVSGAYLLESEYALYQGTDPMAGMDPNMPGMDMQKKPVSAPKAPAMDPNMKM</sequence>
<dbReference type="InterPro" id="IPR051909">
    <property type="entry name" value="MFP_Cation_Efflux"/>
</dbReference>
<dbReference type="Gene3D" id="2.40.50.100">
    <property type="match status" value="1"/>
</dbReference>
<dbReference type="Gene3D" id="2.40.30.170">
    <property type="match status" value="1"/>
</dbReference>